<dbReference type="PANTHER" id="PTHR25466">
    <property type="entry name" value="T-LYMPHOCYTE ACTIVATION ANTIGEN"/>
    <property type="match status" value="1"/>
</dbReference>
<dbReference type="InterPro" id="IPR036179">
    <property type="entry name" value="Ig-like_dom_sf"/>
</dbReference>
<dbReference type="GO" id="GO:0009897">
    <property type="term" value="C:external side of plasma membrane"/>
    <property type="evidence" value="ECO:0007669"/>
    <property type="project" value="TreeGrafter"/>
</dbReference>
<dbReference type="KEGG" id="muo:115472553"/>
<dbReference type="Gene3D" id="2.60.40.10">
    <property type="entry name" value="Immunoglobulins"/>
    <property type="match status" value="3"/>
</dbReference>
<evidence type="ECO:0000256" key="7">
    <source>
        <dbReference type="ARBA" id="ARBA00023157"/>
    </source>
</evidence>
<protein>
    <submittedName>
        <fullName evidence="15">Uncharacterized protein LOC115472553</fullName>
    </submittedName>
</protein>
<keyword evidence="3 11" id="KW-0812">Transmembrane</keyword>
<keyword evidence="14" id="KW-1185">Reference proteome</keyword>
<evidence type="ECO:0000256" key="10">
    <source>
        <dbReference type="ARBA" id="ARBA00023319"/>
    </source>
</evidence>
<feature type="chain" id="PRO_5028072854" evidence="12">
    <location>
        <begin position="22"/>
        <end position="374"/>
    </location>
</feature>
<evidence type="ECO:0000256" key="3">
    <source>
        <dbReference type="ARBA" id="ARBA00022692"/>
    </source>
</evidence>
<organism evidence="14 15">
    <name type="scientific">Microcaecilia unicolor</name>
    <dbReference type="NCBI Taxonomy" id="1415580"/>
    <lineage>
        <taxon>Eukaryota</taxon>
        <taxon>Metazoa</taxon>
        <taxon>Chordata</taxon>
        <taxon>Craniata</taxon>
        <taxon>Vertebrata</taxon>
        <taxon>Euteleostomi</taxon>
        <taxon>Amphibia</taxon>
        <taxon>Gymnophiona</taxon>
        <taxon>Siphonopidae</taxon>
        <taxon>Microcaecilia</taxon>
    </lineage>
</organism>
<evidence type="ECO:0000256" key="4">
    <source>
        <dbReference type="ARBA" id="ARBA00022729"/>
    </source>
</evidence>
<dbReference type="InterPro" id="IPR013783">
    <property type="entry name" value="Ig-like_fold"/>
</dbReference>
<dbReference type="AlphaFoldDB" id="A0A6P7YI38"/>
<evidence type="ECO:0000256" key="11">
    <source>
        <dbReference type="SAM" id="Phobius"/>
    </source>
</evidence>
<dbReference type="InParanoid" id="A0A6P7YI38"/>
<keyword evidence="9" id="KW-0325">Glycoprotein</keyword>
<dbReference type="Proteomes" id="UP000515156">
    <property type="component" value="Chromosome 6"/>
</dbReference>
<dbReference type="GO" id="GO:0042102">
    <property type="term" value="P:positive regulation of T cell proliferation"/>
    <property type="evidence" value="ECO:0007669"/>
    <property type="project" value="TreeGrafter"/>
</dbReference>
<dbReference type="GeneID" id="115472553"/>
<keyword evidence="8" id="KW-0675">Receptor</keyword>
<sequence>MASLCCVVHCFLLMFITSSVSQRSKDFNCPSLVNVKVGDSVQLICYASDYIWNVIVYDPLNGNEKIIYTHESKTVSADKRITLEIEKASPPYKSSAALNIRSVNISDAGTYIVFLHANGGFKQLGIELRVEVPYSNISMTQNQNAVFCEAQGGSVEGQIHWFDGHQRNWTKRAEMISNKMENGRFMLTSVLHLKPFSIMEKYCCTIVYRLMGNTEEMSSCISTNEKPQGKVPYSNISMTQNQSAVFCEAQGGSVEGQIHWFDGHQRNWTKSAEMISNKMENGRFMLTSVLHLKPFSIMEKYCCTVVYRLMGNTEEMSSCISTNEKHQGSNEESRKVYWIIMIPCVLMAFVALVIYFHPGKRHFKQGKVLLETIQ</sequence>
<feature type="transmembrane region" description="Helical" evidence="11">
    <location>
        <begin position="336"/>
        <end position="357"/>
    </location>
</feature>
<evidence type="ECO:0000256" key="1">
    <source>
        <dbReference type="ARBA" id="ARBA00004251"/>
    </source>
</evidence>
<dbReference type="GO" id="GO:0031295">
    <property type="term" value="P:T cell costimulation"/>
    <property type="evidence" value="ECO:0007669"/>
    <property type="project" value="TreeGrafter"/>
</dbReference>
<evidence type="ECO:0000256" key="8">
    <source>
        <dbReference type="ARBA" id="ARBA00023170"/>
    </source>
</evidence>
<dbReference type="InterPro" id="IPR051713">
    <property type="entry name" value="T-cell_Activation_Regulation"/>
</dbReference>
<feature type="domain" description="Immunoglobulin" evidence="13">
    <location>
        <begin position="30"/>
        <end position="131"/>
    </location>
</feature>
<comment type="subcellular location">
    <subcellularLocation>
        <location evidence="1">Cell membrane</location>
        <topology evidence="1">Single-pass type I membrane protein</topology>
    </subcellularLocation>
</comment>
<gene>
    <name evidence="15" type="primary">LOC115472553</name>
</gene>
<keyword evidence="10" id="KW-0393">Immunoglobulin domain</keyword>
<name>A0A6P7YI38_9AMPH</name>
<feature type="signal peptide" evidence="12">
    <location>
        <begin position="1"/>
        <end position="21"/>
    </location>
</feature>
<evidence type="ECO:0000313" key="14">
    <source>
        <dbReference type="Proteomes" id="UP000515156"/>
    </source>
</evidence>
<keyword evidence="6 11" id="KW-0472">Membrane</keyword>
<evidence type="ECO:0000313" key="15">
    <source>
        <dbReference type="RefSeq" id="XP_030062710.1"/>
    </source>
</evidence>
<dbReference type="GO" id="GO:0071222">
    <property type="term" value="P:cellular response to lipopolysaccharide"/>
    <property type="evidence" value="ECO:0007669"/>
    <property type="project" value="TreeGrafter"/>
</dbReference>
<keyword evidence="2" id="KW-1003">Cell membrane</keyword>
<reference evidence="15" key="1">
    <citation type="submission" date="2025-08" db="UniProtKB">
        <authorList>
            <consortium name="RefSeq"/>
        </authorList>
    </citation>
    <scope>IDENTIFICATION</scope>
</reference>
<proteinExistence type="predicted"/>
<evidence type="ECO:0000256" key="2">
    <source>
        <dbReference type="ARBA" id="ARBA00022475"/>
    </source>
</evidence>
<evidence type="ECO:0000256" key="5">
    <source>
        <dbReference type="ARBA" id="ARBA00022989"/>
    </source>
</evidence>
<dbReference type="SUPFAM" id="SSF48726">
    <property type="entry name" value="Immunoglobulin"/>
    <property type="match status" value="1"/>
</dbReference>
<dbReference type="RefSeq" id="XP_030062710.1">
    <property type="nucleotide sequence ID" value="XM_030206850.1"/>
</dbReference>
<dbReference type="GO" id="GO:0006955">
    <property type="term" value="P:immune response"/>
    <property type="evidence" value="ECO:0007669"/>
    <property type="project" value="TreeGrafter"/>
</dbReference>
<keyword evidence="7" id="KW-1015">Disulfide bond</keyword>
<dbReference type="GO" id="GO:0042130">
    <property type="term" value="P:negative regulation of T cell proliferation"/>
    <property type="evidence" value="ECO:0007669"/>
    <property type="project" value="TreeGrafter"/>
</dbReference>
<accession>A0A6P7YI38</accession>
<dbReference type="PANTHER" id="PTHR25466:SF9">
    <property type="entry name" value="FIBRONECTIN TYPE-III DOMAIN-CONTAINING PROTEIN"/>
    <property type="match status" value="1"/>
</dbReference>
<dbReference type="GO" id="GO:0007166">
    <property type="term" value="P:cell surface receptor signaling pathway"/>
    <property type="evidence" value="ECO:0007669"/>
    <property type="project" value="TreeGrafter"/>
</dbReference>
<keyword evidence="4 12" id="KW-0732">Signal</keyword>
<keyword evidence="5 11" id="KW-1133">Transmembrane helix</keyword>
<evidence type="ECO:0000256" key="6">
    <source>
        <dbReference type="ARBA" id="ARBA00023136"/>
    </source>
</evidence>
<evidence type="ECO:0000256" key="12">
    <source>
        <dbReference type="SAM" id="SignalP"/>
    </source>
</evidence>
<evidence type="ECO:0000259" key="13">
    <source>
        <dbReference type="SMART" id="SM00409"/>
    </source>
</evidence>
<dbReference type="InterPro" id="IPR003599">
    <property type="entry name" value="Ig_sub"/>
</dbReference>
<dbReference type="SMART" id="SM00409">
    <property type="entry name" value="IG"/>
    <property type="match status" value="1"/>
</dbReference>
<evidence type="ECO:0000256" key="9">
    <source>
        <dbReference type="ARBA" id="ARBA00023180"/>
    </source>
</evidence>